<evidence type="ECO:0000256" key="2">
    <source>
        <dbReference type="ARBA" id="ARBA00022692"/>
    </source>
</evidence>
<keyword evidence="5" id="KW-0325">Glycoprotein</keyword>
<feature type="domain" description="SSD" evidence="8">
    <location>
        <begin position="41"/>
        <end position="136"/>
    </location>
</feature>
<comment type="similarity">
    <text evidence="6">Belongs to the dispatched family.</text>
</comment>
<feature type="transmembrane region" description="Helical" evidence="7">
    <location>
        <begin position="16"/>
        <end position="33"/>
    </location>
</feature>
<dbReference type="PROSITE" id="PS50156">
    <property type="entry name" value="SSD"/>
    <property type="match status" value="1"/>
</dbReference>
<feature type="transmembrane region" description="Helical" evidence="7">
    <location>
        <begin position="38"/>
        <end position="61"/>
    </location>
</feature>
<evidence type="ECO:0000313" key="9">
    <source>
        <dbReference type="EMBL" id="VDK32442.1"/>
    </source>
</evidence>
<keyword evidence="2 7" id="KW-0812">Transmembrane</keyword>
<dbReference type="OrthoDB" id="193905at2759"/>
<protein>
    <submittedName>
        <fullName evidence="11">Protein dispatched (inferred by orthology to a D. melanogaster protein)</fullName>
    </submittedName>
</protein>
<reference evidence="11" key="1">
    <citation type="submission" date="2017-02" db="UniProtKB">
        <authorList>
            <consortium name="WormBaseParasite"/>
        </authorList>
    </citation>
    <scope>IDENTIFICATION</scope>
</reference>
<evidence type="ECO:0000256" key="1">
    <source>
        <dbReference type="ARBA" id="ARBA00004141"/>
    </source>
</evidence>
<keyword evidence="10" id="KW-1185">Reference proteome</keyword>
<evidence type="ECO:0000256" key="7">
    <source>
        <dbReference type="SAM" id="Phobius"/>
    </source>
</evidence>
<dbReference type="Pfam" id="PF12349">
    <property type="entry name" value="Sterol-sensing"/>
    <property type="match status" value="1"/>
</dbReference>
<evidence type="ECO:0000256" key="4">
    <source>
        <dbReference type="ARBA" id="ARBA00023136"/>
    </source>
</evidence>
<gene>
    <name evidence="9" type="ORF">ASIM_LOCUS8509</name>
</gene>
<comment type="subcellular location">
    <subcellularLocation>
        <location evidence="1">Membrane</location>
        <topology evidence="1">Multi-pass membrane protein</topology>
    </subcellularLocation>
</comment>
<dbReference type="InterPro" id="IPR053958">
    <property type="entry name" value="HMGCR/SNAP/NPC1-like_SSD"/>
</dbReference>
<dbReference type="AlphaFoldDB" id="A0A0M3JM70"/>
<name>A0A0M3JM70_ANISI</name>
<proteinExistence type="inferred from homology"/>
<dbReference type="GO" id="GO:0022857">
    <property type="term" value="F:transmembrane transporter activity"/>
    <property type="evidence" value="ECO:0007669"/>
    <property type="project" value="TreeGrafter"/>
</dbReference>
<dbReference type="Gene3D" id="1.20.1640.10">
    <property type="entry name" value="Multidrug efflux transporter AcrB transmembrane domain"/>
    <property type="match status" value="1"/>
</dbReference>
<evidence type="ECO:0000256" key="6">
    <source>
        <dbReference type="ARBA" id="ARBA00038046"/>
    </source>
</evidence>
<dbReference type="InterPro" id="IPR000731">
    <property type="entry name" value="SSD"/>
</dbReference>
<dbReference type="SUPFAM" id="SSF82866">
    <property type="entry name" value="Multidrug efflux transporter AcrB transmembrane domain"/>
    <property type="match status" value="1"/>
</dbReference>
<organism evidence="11">
    <name type="scientific">Anisakis simplex</name>
    <name type="common">Herring worm</name>
    <dbReference type="NCBI Taxonomy" id="6269"/>
    <lineage>
        <taxon>Eukaryota</taxon>
        <taxon>Metazoa</taxon>
        <taxon>Ecdysozoa</taxon>
        <taxon>Nematoda</taxon>
        <taxon>Chromadorea</taxon>
        <taxon>Rhabditida</taxon>
        <taxon>Spirurina</taxon>
        <taxon>Ascaridomorpha</taxon>
        <taxon>Ascaridoidea</taxon>
        <taxon>Anisakidae</taxon>
        <taxon>Anisakis</taxon>
        <taxon>Anisakis simplex complex</taxon>
    </lineage>
</organism>
<evidence type="ECO:0000259" key="8">
    <source>
        <dbReference type="PROSITE" id="PS50156"/>
    </source>
</evidence>
<keyword evidence="3 7" id="KW-1133">Transmembrane helix</keyword>
<keyword evidence="4 7" id="KW-0472">Membrane</keyword>
<dbReference type="WBParaSite" id="ASIM_0000875201-mRNA-1">
    <property type="protein sequence ID" value="ASIM_0000875201-mRNA-1"/>
    <property type="gene ID" value="ASIM_0000875201"/>
</dbReference>
<feature type="transmembrane region" description="Helical" evidence="7">
    <location>
        <begin position="67"/>
        <end position="88"/>
    </location>
</feature>
<dbReference type="InterPro" id="IPR052081">
    <property type="entry name" value="Dispatched_Hh_regulator"/>
</dbReference>
<reference evidence="9 10" key="2">
    <citation type="submission" date="2018-11" db="EMBL/GenBank/DDBJ databases">
        <authorList>
            <consortium name="Pathogen Informatics"/>
        </authorList>
    </citation>
    <scope>NUCLEOTIDE SEQUENCE [LARGE SCALE GENOMIC DNA]</scope>
</reference>
<evidence type="ECO:0000256" key="3">
    <source>
        <dbReference type="ARBA" id="ARBA00022989"/>
    </source>
</evidence>
<accession>A0A0M3JM70</accession>
<dbReference type="PANTHER" id="PTHR45951">
    <property type="entry name" value="PROTEIN DISPATCHED-RELATED"/>
    <property type="match status" value="1"/>
</dbReference>
<dbReference type="EMBL" id="UYRR01023307">
    <property type="protein sequence ID" value="VDK32442.1"/>
    <property type="molecule type" value="Genomic_DNA"/>
</dbReference>
<dbReference type="GO" id="GO:0007224">
    <property type="term" value="P:smoothened signaling pathway"/>
    <property type="evidence" value="ECO:0007669"/>
    <property type="project" value="TreeGrafter"/>
</dbReference>
<dbReference type="Proteomes" id="UP000267096">
    <property type="component" value="Unassembled WGS sequence"/>
</dbReference>
<dbReference type="GO" id="GO:0016020">
    <property type="term" value="C:membrane"/>
    <property type="evidence" value="ECO:0007669"/>
    <property type="project" value="UniProtKB-SubCell"/>
</dbReference>
<evidence type="ECO:0000313" key="11">
    <source>
        <dbReference type="WBParaSite" id="ASIM_0000875201-mRNA-1"/>
    </source>
</evidence>
<sequence>MDMKRDILFDGAKRDSLLAGGAALCVFILVFLYSLNLLFCFAVTIMLAASVLCALSIYALFTSEFPLLNLVVFVLMLAIGSDDAFLLLNSFPRKDKVSAESIHSCLSHTAATMLLTSSSTAVPFLTNIISSVVVFR</sequence>
<evidence type="ECO:0000313" key="10">
    <source>
        <dbReference type="Proteomes" id="UP000267096"/>
    </source>
</evidence>
<evidence type="ECO:0000256" key="5">
    <source>
        <dbReference type="ARBA" id="ARBA00023180"/>
    </source>
</evidence>
<dbReference type="PANTHER" id="PTHR45951:SF8">
    <property type="entry name" value="CHE-14 PROTEIN"/>
    <property type="match status" value="1"/>
</dbReference>